<dbReference type="EMBL" id="BAAALF010000131">
    <property type="protein sequence ID" value="GAA1258914.1"/>
    <property type="molecule type" value="Genomic_DNA"/>
</dbReference>
<dbReference type="Proteomes" id="UP001500037">
    <property type="component" value="Unassembled WGS sequence"/>
</dbReference>
<comment type="similarity">
    <text evidence="1">Belongs to the ATP-dependent AMP-binding enzyme family.</text>
</comment>
<dbReference type="RefSeq" id="WP_344444835.1">
    <property type="nucleotide sequence ID" value="NZ_BAAALF010000131.1"/>
</dbReference>
<dbReference type="InterPro" id="IPR042099">
    <property type="entry name" value="ANL_N_sf"/>
</dbReference>
<dbReference type="GO" id="GO:0016874">
    <property type="term" value="F:ligase activity"/>
    <property type="evidence" value="ECO:0007669"/>
    <property type="project" value="UniProtKB-KW"/>
</dbReference>
<protein>
    <submittedName>
        <fullName evidence="5">O-succinylbenzoate--CoA ligase</fullName>
    </submittedName>
</protein>
<name>A0ABN1WQ78_9ACTN</name>
<proteinExistence type="inferred from homology"/>
<dbReference type="Gene3D" id="3.30.300.30">
    <property type="match status" value="1"/>
</dbReference>
<keyword evidence="6" id="KW-1185">Reference proteome</keyword>
<dbReference type="InterPro" id="IPR000873">
    <property type="entry name" value="AMP-dep_synth/lig_dom"/>
</dbReference>
<dbReference type="Pfam" id="PF00501">
    <property type="entry name" value="AMP-binding"/>
    <property type="match status" value="1"/>
</dbReference>
<evidence type="ECO:0000259" key="4">
    <source>
        <dbReference type="Pfam" id="PF13193"/>
    </source>
</evidence>
<dbReference type="InterPro" id="IPR025110">
    <property type="entry name" value="AMP-bd_C"/>
</dbReference>
<reference evidence="5 6" key="1">
    <citation type="journal article" date="2019" name="Int. J. Syst. Evol. Microbiol.">
        <title>The Global Catalogue of Microorganisms (GCM) 10K type strain sequencing project: providing services to taxonomists for standard genome sequencing and annotation.</title>
        <authorList>
            <consortium name="The Broad Institute Genomics Platform"/>
            <consortium name="The Broad Institute Genome Sequencing Center for Infectious Disease"/>
            <person name="Wu L."/>
            <person name="Ma J."/>
        </authorList>
    </citation>
    <scope>NUCLEOTIDE SEQUENCE [LARGE SCALE GENOMIC DNA]</scope>
    <source>
        <strain evidence="5 6">JCM 13004</strain>
    </source>
</reference>
<evidence type="ECO:0000259" key="3">
    <source>
        <dbReference type="Pfam" id="PF00501"/>
    </source>
</evidence>
<evidence type="ECO:0000313" key="6">
    <source>
        <dbReference type="Proteomes" id="UP001500037"/>
    </source>
</evidence>
<dbReference type="Pfam" id="PF13193">
    <property type="entry name" value="AMP-binding_C"/>
    <property type="match status" value="1"/>
</dbReference>
<evidence type="ECO:0000256" key="1">
    <source>
        <dbReference type="ARBA" id="ARBA00006432"/>
    </source>
</evidence>
<gene>
    <name evidence="5" type="ORF">GCM10009665_56320</name>
</gene>
<evidence type="ECO:0000313" key="5">
    <source>
        <dbReference type="EMBL" id="GAA1258914.1"/>
    </source>
</evidence>
<dbReference type="PROSITE" id="PS00455">
    <property type="entry name" value="AMP_BINDING"/>
    <property type="match status" value="1"/>
</dbReference>
<dbReference type="PANTHER" id="PTHR43201">
    <property type="entry name" value="ACYL-COA SYNTHETASE"/>
    <property type="match status" value="1"/>
</dbReference>
<feature type="domain" description="AMP-dependent synthetase/ligase" evidence="3">
    <location>
        <begin position="42"/>
        <end position="304"/>
    </location>
</feature>
<dbReference type="SUPFAM" id="SSF56801">
    <property type="entry name" value="Acetyl-CoA synthetase-like"/>
    <property type="match status" value="1"/>
</dbReference>
<dbReference type="InterPro" id="IPR045851">
    <property type="entry name" value="AMP-bd_C_sf"/>
</dbReference>
<sequence length="447" mass="46888">MPEGWVDYYLLSGDPAAPALHFGAPVDRGTLRSSVGDRQRQLAAAGLLPGGTVALRMPPSLDYVVTLLAAWRSGAQVSLLDHRLAPAEIERAVRRLAPQLLVETDHAAVPVIRPQPGGLPAATDHVLIQLSSGSTGPSKVIARTSDDLVRELGCYQALADFPATGERVVLLASMVHVLGLVGGLLHGLHAGIELVVPQRATPHGILAAVAARAAPTTLLGVPFHAELLARLADPPPVPNLVRMVVAGELVRPGVPDAFTTRFGVPLGTMYGMTERGVIATDLTGRLHPALEPVAGTEILVRDGELHLRQDASPYLGDSDPARWSQGLLHTRDAGTLEERTGRVTVLGRRDSQISIGGLKVDLTEVEQALADLPGISEAVVVFADGAIEAYAAAADGSTGEQLRERLAAEMAGYKLPRRIGLLTALPRTATGKVLRDPARLRAAAAGG</sequence>
<comment type="caution">
    <text evidence="5">The sequence shown here is derived from an EMBL/GenBank/DDBJ whole genome shotgun (WGS) entry which is preliminary data.</text>
</comment>
<dbReference type="InterPro" id="IPR020845">
    <property type="entry name" value="AMP-binding_CS"/>
</dbReference>
<dbReference type="PANTHER" id="PTHR43201:SF5">
    <property type="entry name" value="MEDIUM-CHAIN ACYL-COA LIGASE ACSF2, MITOCHONDRIAL"/>
    <property type="match status" value="1"/>
</dbReference>
<organism evidence="5 6">
    <name type="scientific">Kitasatospora nipponensis</name>
    <dbReference type="NCBI Taxonomy" id="258049"/>
    <lineage>
        <taxon>Bacteria</taxon>
        <taxon>Bacillati</taxon>
        <taxon>Actinomycetota</taxon>
        <taxon>Actinomycetes</taxon>
        <taxon>Kitasatosporales</taxon>
        <taxon>Streptomycetaceae</taxon>
        <taxon>Kitasatospora</taxon>
    </lineage>
</organism>
<evidence type="ECO:0000256" key="2">
    <source>
        <dbReference type="ARBA" id="ARBA00022598"/>
    </source>
</evidence>
<dbReference type="Gene3D" id="3.40.50.12780">
    <property type="entry name" value="N-terminal domain of ligase-like"/>
    <property type="match status" value="1"/>
</dbReference>
<accession>A0ABN1WQ78</accession>
<feature type="domain" description="AMP-binding enzyme C-terminal" evidence="4">
    <location>
        <begin position="364"/>
        <end position="432"/>
    </location>
</feature>
<keyword evidence="2 5" id="KW-0436">Ligase</keyword>